<evidence type="ECO:0000313" key="1">
    <source>
        <dbReference type="EMBL" id="CBY39050.1"/>
    </source>
</evidence>
<protein>
    <submittedName>
        <fullName evidence="1">Uncharacterized protein</fullName>
    </submittedName>
</protein>
<gene>
    <name evidence="1" type="ORF">GSOID_T00019593001</name>
</gene>
<proteinExistence type="predicted"/>
<dbReference type="AlphaFoldDB" id="E4YUB1"/>
<name>E4YUB1_OIKDI</name>
<dbReference type="EMBL" id="FN655409">
    <property type="protein sequence ID" value="CBY39050.1"/>
    <property type="molecule type" value="Genomic_DNA"/>
</dbReference>
<dbReference type="Proteomes" id="UP000011014">
    <property type="component" value="Unassembled WGS sequence"/>
</dbReference>
<reference evidence="1" key="1">
    <citation type="journal article" date="2010" name="Science">
        <title>Plasticity of animal genome architecture unmasked by rapid evolution of a pelagic tunicate.</title>
        <authorList>
            <person name="Denoeud F."/>
            <person name="Henriet S."/>
            <person name="Mungpakdee S."/>
            <person name="Aury J.M."/>
            <person name="Da Silva C."/>
            <person name="Brinkmann H."/>
            <person name="Mikhaleva J."/>
            <person name="Olsen L.C."/>
            <person name="Jubin C."/>
            <person name="Canestro C."/>
            <person name="Bouquet J.M."/>
            <person name="Danks G."/>
            <person name="Poulain J."/>
            <person name="Campsteijn C."/>
            <person name="Adamski M."/>
            <person name="Cross I."/>
            <person name="Yadetie F."/>
            <person name="Muffato M."/>
            <person name="Louis A."/>
            <person name="Butcher S."/>
            <person name="Tsagkogeorga G."/>
            <person name="Konrad A."/>
            <person name="Singh S."/>
            <person name="Jensen M.F."/>
            <person name="Cong E.H."/>
            <person name="Eikeseth-Otteraa H."/>
            <person name="Noel B."/>
            <person name="Anthouard V."/>
            <person name="Porcel B.M."/>
            <person name="Kachouri-Lafond R."/>
            <person name="Nishino A."/>
            <person name="Ugolini M."/>
            <person name="Chourrout P."/>
            <person name="Nishida H."/>
            <person name="Aasland R."/>
            <person name="Huzurbazar S."/>
            <person name="Westhof E."/>
            <person name="Delsuc F."/>
            <person name="Lehrach H."/>
            <person name="Reinhardt R."/>
            <person name="Weissenbach J."/>
            <person name="Roy S.W."/>
            <person name="Artiguenave F."/>
            <person name="Postlethwait J.H."/>
            <person name="Manak J.R."/>
            <person name="Thompson E.M."/>
            <person name="Jaillon O."/>
            <person name="Du Pasquier L."/>
            <person name="Boudinot P."/>
            <person name="Liberles D.A."/>
            <person name="Volff J.N."/>
            <person name="Philippe H."/>
            <person name="Lenhard B."/>
            <person name="Roest Crollius H."/>
            <person name="Wincker P."/>
            <person name="Chourrout D."/>
        </authorList>
    </citation>
    <scope>NUCLEOTIDE SEQUENCE [LARGE SCALE GENOMIC DNA]</scope>
</reference>
<sequence>MMKISRKRVRDATKLAGTDKPIKDQTFVRVVEMEVPADEPRISYQEMEIRRLCDPYPKGHEGVTCVLHDIYDDSRHDQQMAELKYDNPDEEDFIPNCKLRYLNSWWKRRDETERFNIGKSL</sequence>
<accession>E4YUB1</accession>
<organism evidence="1">
    <name type="scientific">Oikopleura dioica</name>
    <name type="common">Tunicate</name>
    <dbReference type="NCBI Taxonomy" id="34765"/>
    <lineage>
        <taxon>Eukaryota</taxon>
        <taxon>Metazoa</taxon>
        <taxon>Chordata</taxon>
        <taxon>Tunicata</taxon>
        <taxon>Appendicularia</taxon>
        <taxon>Copelata</taxon>
        <taxon>Oikopleuridae</taxon>
        <taxon>Oikopleura</taxon>
    </lineage>
</organism>